<dbReference type="EMBL" id="CP043311">
    <property type="protein sequence ID" value="QEY62805.1"/>
    <property type="molecule type" value="Genomic_DNA"/>
</dbReference>
<name>A0A5J6QLZ4_9GAMM</name>
<proteinExistence type="predicted"/>
<organism evidence="1 2">
    <name type="scientific">Metapseudomonas lalkuanensis</name>
    <dbReference type="NCBI Taxonomy" id="2604832"/>
    <lineage>
        <taxon>Bacteria</taxon>
        <taxon>Pseudomonadati</taxon>
        <taxon>Pseudomonadota</taxon>
        <taxon>Gammaproteobacteria</taxon>
        <taxon>Pseudomonadales</taxon>
        <taxon>Pseudomonadaceae</taxon>
        <taxon>Metapseudomonas</taxon>
    </lineage>
</organism>
<keyword evidence="2" id="KW-1185">Reference proteome</keyword>
<dbReference type="Proteomes" id="UP000327179">
    <property type="component" value="Chromosome"/>
</dbReference>
<protein>
    <submittedName>
        <fullName evidence="1">Uncharacterized protein</fullName>
    </submittedName>
</protein>
<sequence>MTPLKKLALVGLVALPLAGCMKEEPIDQAVLCTYSTDAEAKLCKPGQMSWFKAGKAVNQSLPLSVAAAYCDFNHQVMYNEAGVICVFTDKRLSLVK</sequence>
<evidence type="ECO:0000313" key="2">
    <source>
        <dbReference type="Proteomes" id="UP000327179"/>
    </source>
</evidence>
<evidence type="ECO:0000313" key="1">
    <source>
        <dbReference type="EMBL" id="QEY62805.1"/>
    </source>
</evidence>
<reference evidence="1 2" key="1">
    <citation type="submission" date="2019-08" db="EMBL/GenBank/DDBJ databases">
        <title>Whole-genome Sequencing of e-waste polymer degrading bacterium Pseudomonas sp. strain PE08.</title>
        <authorList>
            <person name="Kirdat K."/>
            <person name="Debbarma P."/>
            <person name="Narawade N."/>
            <person name="Suyal D."/>
            <person name="Thorat V."/>
            <person name="Shouche Y."/>
            <person name="Goel R."/>
            <person name="Yadav A."/>
        </authorList>
    </citation>
    <scope>NUCLEOTIDE SEQUENCE [LARGE SCALE GENOMIC DNA]</scope>
    <source>
        <strain evidence="1 2">PE08</strain>
    </source>
</reference>
<gene>
    <name evidence="1" type="ORF">FXN65_12245</name>
</gene>
<dbReference type="KEGG" id="plal:FXN65_12245"/>
<dbReference type="RefSeq" id="WP_151133461.1">
    <property type="nucleotide sequence ID" value="NZ_CP043311.1"/>
</dbReference>
<dbReference type="AlphaFoldDB" id="A0A5J6QLZ4"/>
<accession>A0A5J6QLZ4</accession>